<accession>A0A4P7D7C9</accession>
<feature type="domain" description="AB hydrolase-1" evidence="2">
    <location>
        <begin position="26"/>
        <end position="310"/>
    </location>
</feature>
<reference evidence="3 4" key="1">
    <citation type="submission" date="2019-03" db="EMBL/GenBank/DDBJ databases">
        <title>Paraburkholderia sp. 7MH5, isolated from subtropical forest soil.</title>
        <authorList>
            <person name="Gao Z.-H."/>
            <person name="Qiu L.-H."/>
        </authorList>
    </citation>
    <scope>NUCLEOTIDE SEQUENCE [LARGE SCALE GENOMIC DNA]</scope>
    <source>
        <strain evidence="3 4">7MH5</strain>
    </source>
</reference>
<dbReference type="AlphaFoldDB" id="A0A4P7D7C9"/>
<dbReference type="EMBL" id="CP038151">
    <property type="protein sequence ID" value="QBR02522.1"/>
    <property type="molecule type" value="Genomic_DNA"/>
</dbReference>
<dbReference type="Proteomes" id="UP000295727">
    <property type="component" value="Chromosome 4"/>
</dbReference>
<dbReference type="PRINTS" id="PR00412">
    <property type="entry name" value="EPOXHYDRLASE"/>
</dbReference>
<dbReference type="Pfam" id="PF00561">
    <property type="entry name" value="Abhydrolase_1"/>
    <property type="match status" value="1"/>
</dbReference>
<dbReference type="InterPro" id="IPR000639">
    <property type="entry name" value="Epox_hydrolase-like"/>
</dbReference>
<evidence type="ECO:0000313" key="4">
    <source>
        <dbReference type="Proteomes" id="UP000295727"/>
    </source>
</evidence>
<dbReference type="GO" id="GO:0016787">
    <property type="term" value="F:hydrolase activity"/>
    <property type="evidence" value="ECO:0007669"/>
    <property type="project" value="UniProtKB-KW"/>
</dbReference>
<dbReference type="InterPro" id="IPR029058">
    <property type="entry name" value="AB_hydrolase_fold"/>
</dbReference>
<evidence type="ECO:0000259" key="2">
    <source>
        <dbReference type="Pfam" id="PF00561"/>
    </source>
</evidence>
<dbReference type="PRINTS" id="PR00111">
    <property type="entry name" value="ABHYDROLASE"/>
</dbReference>
<keyword evidence="1 3" id="KW-0378">Hydrolase</keyword>
<dbReference type="InterPro" id="IPR000073">
    <property type="entry name" value="AB_hydrolase_1"/>
</dbReference>
<evidence type="ECO:0000313" key="3">
    <source>
        <dbReference type="EMBL" id="QBR02522.1"/>
    </source>
</evidence>
<proteinExistence type="predicted"/>
<gene>
    <name evidence="3" type="ORF">E1956_35370</name>
</gene>
<name>A0A4P7D7C9_9BURK</name>
<dbReference type="KEGG" id="ppai:E1956_35370"/>
<dbReference type="OrthoDB" id="2987348at2"/>
<dbReference type="SUPFAM" id="SSF53474">
    <property type="entry name" value="alpha/beta-Hydrolases"/>
    <property type="match status" value="1"/>
</dbReference>
<keyword evidence="4" id="KW-1185">Reference proteome</keyword>
<dbReference type="Gene3D" id="3.40.50.1820">
    <property type="entry name" value="alpha/beta hydrolase"/>
    <property type="match status" value="1"/>
</dbReference>
<dbReference type="RefSeq" id="WP_134758046.1">
    <property type="nucleotide sequence ID" value="NZ_CP038151.1"/>
</dbReference>
<protein>
    <submittedName>
        <fullName evidence="3">Alpha/beta hydrolase</fullName>
    </submittedName>
</protein>
<dbReference type="PANTHER" id="PTHR43329">
    <property type="entry name" value="EPOXIDE HYDROLASE"/>
    <property type="match status" value="1"/>
</dbReference>
<sequence>MNTSFEHRYAYTNGIRMHYVEYGEGPLVLLCHGWPESWYSWRHQIEAIAAAGYRVVAPDQRGYADTEAPLETASYDIANLTGDLVGLVNALGETQAILVGHDWGSIVAATAALLRPDMFRALALLSVPYLPRGRIRPAVHLQTSAVDKHFYQEYFQQPGRVERELEEDIRRSLLGIYYTAGGESRRHPEHRHQGFIGFDKNARFVDSLAYPDTLPAWLPAADLDVFAAQFAKSGFRGTVDWYRNLDRNWALTPFLDGARILQPTLFVAGEVDGVIHMTAKAYERLESNVPRLTKKVLIPEAGHWIQQERPDEVNTLLLEFLRDPAVQRDSA</sequence>
<evidence type="ECO:0000256" key="1">
    <source>
        <dbReference type="ARBA" id="ARBA00022801"/>
    </source>
</evidence>
<organism evidence="3 4">
    <name type="scientific">Paraburkholderia pallida</name>
    <dbReference type="NCBI Taxonomy" id="2547399"/>
    <lineage>
        <taxon>Bacteria</taxon>
        <taxon>Pseudomonadati</taxon>
        <taxon>Pseudomonadota</taxon>
        <taxon>Betaproteobacteria</taxon>
        <taxon>Burkholderiales</taxon>
        <taxon>Burkholderiaceae</taxon>
        <taxon>Paraburkholderia</taxon>
    </lineage>
</organism>